<dbReference type="Pfam" id="PF10551">
    <property type="entry name" value="MULE"/>
    <property type="match status" value="1"/>
</dbReference>
<sequence length="87" mass="10060">MMFLNSISDPQVFFSDAELALITALEATFPGITHLLCLWHMVKNVETHARRNTFRRVRDVEASTSTGVKWKDSEAHRNFCDTFLRVM</sequence>
<organism evidence="3 4">
    <name type="scientific">Phytophthora fragariae</name>
    <dbReference type="NCBI Taxonomy" id="53985"/>
    <lineage>
        <taxon>Eukaryota</taxon>
        <taxon>Sar</taxon>
        <taxon>Stramenopiles</taxon>
        <taxon>Oomycota</taxon>
        <taxon>Peronosporomycetes</taxon>
        <taxon>Peronosporales</taxon>
        <taxon>Peronosporaceae</taxon>
        <taxon>Phytophthora</taxon>
    </lineage>
</organism>
<evidence type="ECO:0000313" key="4">
    <source>
        <dbReference type="Proteomes" id="UP000460718"/>
    </source>
</evidence>
<accession>A0A6A3LU38</accession>
<protein>
    <recommendedName>
        <fullName evidence="2">MULE transposase domain-containing protein</fullName>
    </recommendedName>
</protein>
<evidence type="ECO:0000256" key="1">
    <source>
        <dbReference type="SAM" id="Phobius"/>
    </source>
</evidence>
<gene>
    <name evidence="3" type="ORF">PF011_g4295</name>
</gene>
<comment type="caution">
    <text evidence="3">The sequence shown here is derived from an EMBL/GenBank/DDBJ whole genome shotgun (WGS) entry which is preliminary data.</text>
</comment>
<dbReference type="InterPro" id="IPR018289">
    <property type="entry name" value="MULE_transposase_dom"/>
</dbReference>
<feature type="transmembrane region" description="Helical" evidence="1">
    <location>
        <begin position="20"/>
        <end position="42"/>
    </location>
</feature>
<dbReference type="Proteomes" id="UP000460718">
    <property type="component" value="Unassembled WGS sequence"/>
</dbReference>
<dbReference type="EMBL" id="QXFW01000154">
    <property type="protein sequence ID" value="KAE9022786.1"/>
    <property type="molecule type" value="Genomic_DNA"/>
</dbReference>
<feature type="domain" description="MULE transposase" evidence="2">
    <location>
        <begin position="6"/>
        <end position="44"/>
    </location>
</feature>
<evidence type="ECO:0000313" key="3">
    <source>
        <dbReference type="EMBL" id="KAE9022786.1"/>
    </source>
</evidence>
<proteinExistence type="predicted"/>
<reference evidence="3 4" key="1">
    <citation type="submission" date="2018-09" db="EMBL/GenBank/DDBJ databases">
        <title>Genomic investigation of the strawberry pathogen Phytophthora fragariae indicates pathogenicity is determined by transcriptional variation in three key races.</title>
        <authorList>
            <person name="Adams T.M."/>
            <person name="Armitage A.D."/>
            <person name="Sobczyk M.K."/>
            <person name="Bates H.J."/>
            <person name="Dunwell J.M."/>
            <person name="Nellist C.F."/>
            <person name="Harrison R.J."/>
        </authorList>
    </citation>
    <scope>NUCLEOTIDE SEQUENCE [LARGE SCALE GENOMIC DNA]</scope>
    <source>
        <strain evidence="3 4">SCRP245</strain>
    </source>
</reference>
<keyword evidence="1" id="KW-1133">Transmembrane helix</keyword>
<evidence type="ECO:0000259" key="2">
    <source>
        <dbReference type="Pfam" id="PF10551"/>
    </source>
</evidence>
<keyword evidence="1" id="KW-0472">Membrane</keyword>
<dbReference type="AlphaFoldDB" id="A0A6A3LU38"/>
<keyword evidence="1" id="KW-0812">Transmembrane</keyword>
<name>A0A6A3LU38_9STRA</name>